<dbReference type="PANTHER" id="PTHR43490:SF99">
    <property type="entry name" value="SHORT-CHAIN DEHYDROGENASE_REDUCTASE"/>
    <property type="match status" value="1"/>
</dbReference>
<evidence type="ECO:0000256" key="3">
    <source>
        <dbReference type="ARBA" id="ARBA00023002"/>
    </source>
</evidence>
<sequence>MAGATTRWWSKETVAVVTGANKGIGFEFTRQLAKNGITTVLTARDEGRGKEAVEALRREGLDVTFHPLDVHSDESARTLANWVKQTYGGLDILVNNAGVAKRAVNLENVDLVMQTNYFGVKRVTEAMLPILRHTSAGSRIVIVASRAGLLKMLRNKFAQELADRENLTEEKINDFVKAYTEDVKNGTWENGGWAERNTTYNVSKVAVNGYLTVLDRALSQRPEGEKVYVNSFCPGFTKTDLTEGKGSEDIAGAVQTGLWLALHPPGGPSGKFWTDGQETGF</sequence>
<dbReference type="InterPro" id="IPR002347">
    <property type="entry name" value="SDR_fam"/>
</dbReference>
<name>A0A8T0I2U1_CERPU</name>
<dbReference type="AlphaFoldDB" id="A0A8T0I2U1"/>
<protein>
    <submittedName>
        <fullName evidence="5">Uncharacterized protein</fullName>
    </submittedName>
</protein>
<proteinExistence type="inferred from homology"/>
<keyword evidence="6" id="KW-1185">Reference proteome</keyword>
<dbReference type="PRINTS" id="PR00081">
    <property type="entry name" value="GDHRDH"/>
</dbReference>
<evidence type="ECO:0000256" key="4">
    <source>
        <dbReference type="RuleBase" id="RU000363"/>
    </source>
</evidence>
<dbReference type="SUPFAM" id="SSF51735">
    <property type="entry name" value="NAD(P)-binding Rossmann-fold domains"/>
    <property type="match status" value="1"/>
</dbReference>
<reference evidence="5" key="1">
    <citation type="submission" date="2020-06" db="EMBL/GenBank/DDBJ databases">
        <title>WGS assembly of Ceratodon purpureus strain R40.</title>
        <authorList>
            <person name="Carey S.B."/>
            <person name="Jenkins J."/>
            <person name="Shu S."/>
            <person name="Lovell J.T."/>
            <person name="Sreedasyam A."/>
            <person name="Maumus F."/>
            <person name="Tiley G.P."/>
            <person name="Fernandez-Pozo N."/>
            <person name="Barry K."/>
            <person name="Chen C."/>
            <person name="Wang M."/>
            <person name="Lipzen A."/>
            <person name="Daum C."/>
            <person name="Saski C.A."/>
            <person name="Payton A.C."/>
            <person name="Mcbreen J.C."/>
            <person name="Conrad R.E."/>
            <person name="Kollar L.M."/>
            <person name="Olsson S."/>
            <person name="Huttunen S."/>
            <person name="Landis J.B."/>
            <person name="Wickett N.J."/>
            <person name="Johnson M.G."/>
            <person name="Rensing S.A."/>
            <person name="Grimwood J."/>
            <person name="Schmutz J."/>
            <person name="Mcdaniel S.F."/>
        </authorList>
    </citation>
    <scope>NUCLEOTIDE SEQUENCE</scope>
    <source>
        <strain evidence="5">R40</strain>
    </source>
</reference>
<comment type="caution">
    <text evidence="5">The sequence shown here is derived from an EMBL/GenBank/DDBJ whole genome shotgun (WGS) entry which is preliminary data.</text>
</comment>
<evidence type="ECO:0000256" key="1">
    <source>
        <dbReference type="ARBA" id="ARBA00006484"/>
    </source>
</evidence>
<dbReference type="InterPro" id="IPR036291">
    <property type="entry name" value="NAD(P)-bd_dom_sf"/>
</dbReference>
<dbReference type="GO" id="GO:0016491">
    <property type="term" value="F:oxidoreductase activity"/>
    <property type="evidence" value="ECO:0007669"/>
    <property type="project" value="UniProtKB-KW"/>
</dbReference>
<dbReference type="Pfam" id="PF00106">
    <property type="entry name" value="adh_short"/>
    <property type="match status" value="1"/>
</dbReference>
<evidence type="ECO:0000256" key="2">
    <source>
        <dbReference type="ARBA" id="ARBA00022857"/>
    </source>
</evidence>
<organism evidence="5 6">
    <name type="scientific">Ceratodon purpureus</name>
    <name type="common">Fire moss</name>
    <name type="synonym">Dicranum purpureum</name>
    <dbReference type="NCBI Taxonomy" id="3225"/>
    <lineage>
        <taxon>Eukaryota</taxon>
        <taxon>Viridiplantae</taxon>
        <taxon>Streptophyta</taxon>
        <taxon>Embryophyta</taxon>
        <taxon>Bryophyta</taxon>
        <taxon>Bryophytina</taxon>
        <taxon>Bryopsida</taxon>
        <taxon>Dicranidae</taxon>
        <taxon>Pseudoditrichales</taxon>
        <taxon>Ditrichaceae</taxon>
        <taxon>Ceratodon</taxon>
    </lineage>
</organism>
<evidence type="ECO:0000313" key="6">
    <source>
        <dbReference type="Proteomes" id="UP000822688"/>
    </source>
</evidence>
<evidence type="ECO:0000313" key="5">
    <source>
        <dbReference type="EMBL" id="KAG0577436.1"/>
    </source>
</evidence>
<dbReference type="Proteomes" id="UP000822688">
    <property type="component" value="Chromosome 5"/>
</dbReference>
<gene>
    <name evidence="5" type="ORF">KC19_5G155800</name>
</gene>
<keyword evidence="3" id="KW-0560">Oxidoreductase</keyword>
<dbReference type="EMBL" id="CM026425">
    <property type="protein sequence ID" value="KAG0577436.1"/>
    <property type="molecule type" value="Genomic_DNA"/>
</dbReference>
<accession>A0A8T0I2U1</accession>
<comment type="similarity">
    <text evidence="1 4">Belongs to the short-chain dehydrogenases/reductases (SDR) family.</text>
</comment>
<dbReference type="GO" id="GO:0016020">
    <property type="term" value="C:membrane"/>
    <property type="evidence" value="ECO:0007669"/>
    <property type="project" value="TreeGrafter"/>
</dbReference>
<dbReference type="PANTHER" id="PTHR43490">
    <property type="entry name" value="(+)-NEOMENTHOL DEHYDROGENASE"/>
    <property type="match status" value="1"/>
</dbReference>
<dbReference type="FunFam" id="3.40.50.720:FF:000315">
    <property type="entry name" value="(+)-neomenthol dehydrogenase"/>
    <property type="match status" value="1"/>
</dbReference>
<keyword evidence="2" id="KW-0521">NADP</keyword>
<dbReference type="PRINTS" id="PR00080">
    <property type="entry name" value="SDRFAMILY"/>
</dbReference>
<dbReference type="Gene3D" id="3.40.50.720">
    <property type="entry name" value="NAD(P)-binding Rossmann-like Domain"/>
    <property type="match status" value="1"/>
</dbReference>